<protein>
    <submittedName>
        <fullName evidence="2">Uncharacterized protein</fullName>
    </submittedName>
</protein>
<dbReference type="EMBL" id="JANPWB010000007">
    <property type="protein sequence ID" value="KAJ1171771.1"/>
    <property type="molecule type" value="Genomic_DNA"/>
</dbReference>
<reference evidence="2" key="1">
    <citation type="journal article" date="2022" name="bioRxiv">
        <title>Sequencing and chromosome-scale assembly of the giantPleurodeles waltlgenome.</title>
        <authorList>
            <person name="Brown T."/>
            <person name="Elewa A."/>
            <person name="Iarovenko S."/>
            <person name="Subramanian E."/>
            <person name="Araus A.J."/>
            <person name="Petzold A."/>
            <person name="Susuki M."/>
            <person name="Suzuki K.-i.T."/>
            <person name="Hayashi T."/>
            <person name="Toyoda A."/>
            <person name="Oliveira C."/>
            <person name="Osipova E."/>
            <person name="Leigh N.D."/>
            <person name="Simon A."/>
            <person name="Yun M.H."/>
        </authorList>
    </citation>
    <scope>NUCLEOTIDE SEQUENCE</scope>
    <source>
        <strain evidence="2">20211129_DDA</strain>
        <tissue evidence="2">Liver</tissue>
    </source>
</reference>
<feature type="transmembrane region" description="Helical" evidence="1">
    <location>
        <begin position="88"/>
        <end position="106"/>
    </location>
</feature>
<evidence type="ECO:0000313" key="3">
    <source>
        <dbReference type="Proteomes" id="UP001066276"/>
    </source>
</evidence>
<dbReference type="AlphaFoldDB" id="A0AAV7T648"/>
<keyword evidence="1" id="KW-0472">Membrane</keyword>
<feature type="transmembrane region" description="Helical" evidence="1">
    <location>
        <begin position="118"/>
        <end position="137"/>
    </location>
</feature>
<sequence length="147" mass="16791">MGSIRFETCSKKHEKTPQPGLRNRLRLWLHCFWALGAAQRTSGAAVFEVPGYFCCFLLKIRVLTNLSLATTWDQFVLRRARRNTKKHLNQDYVIACVFGFIAFGHLERLSAPPELLYLKSLGTFVVFCCGCAASVWSRQTDSRAMLR</sequence>
<accession>A0AAV7T648</accession>
<comment type="caution">
    <text evidence="2">The sequence shown here is derived from an EMBL/GenBank/DDBJ whole genome shotgun (WGS) entry which is preliminary data.</text>
</comment>
<evidence type="ECO:0000256" key="1">
    <source>
        <dbReference type="SAM" id="Phobius"/>
    </source>
</evidence>
<proteinExistence type="predicted"/>
<dbReference type="Proteomes" id="UP001066276">
    <property type="component" value="Chromosome 4_1"/>
</dbReference>
<evidence type="ECO:0000313" key="2">
    <source>
        <dbReference type="EMBL" id="KAJ1171771.1"/>
    </source>
</evidence>
<gene>
    <name evidence="2" type="ORF">NDU88_003629</name>
</gene>
<keyword evidence="1" id="KW-1133">Transmembrane helix</keyword>
<keyword evidence="1" id="KW-0812">Transmembrane</keyword>
<organism evidence="2 3">
    <name type="scientific">Pleurodeles waltl</name>
    <name type="common">Iberian ribbed newt</name>
    <dbReference type="NCBI Taxonomy" id="8319"/>
    <lineage>
        <taxon>Eukaryota</taxon>
        <taxon>Metazoa</taxon>
        <taxon>Chordata</taxon>
        <taxon>Craniata</taxon>
        <taxon>Vertebrata</taxon>
        <taxon>Euteleostomi</taxon>
        <taxon>Amphibia</taxon>
        <taxon>Batrachia</taxon>
        <taxon>Caudata</taxon>
        <taxon>Salamandroidea</taxon>
        <taxon>Salamandridae</taxon>
        <taxon>Pleurodelinae</taxon>
        <taxon>Pleurodeles</taxon>
    </lineage>
</organism>
<keyword evidence="3" id="KW-1185">Reference proteome</keyword>
<name>A0AAV7T648_PLEWA</name>